<feature type="region of interest" description="Disordered" evidence="4">
    <location>
        <begin position="289"/>
        <end position="342"/>
    </location>
</feature>
<dbReference type="InterPro" id="IPR002372">
    <property type="entry name" value="PQQ_rpt_dom"/>
</dbReference>
<protein>
    <submittedName>
        <fullName evidence="6">PQQ-binding-like beta-propeller repeat protein</fullName>
    </submittedName>
</protein>
<evidence type="ECO:0000313" key="6">
    <source>
        <dbReference type="EMBL" id="MDT0344929.1"/>
    </source>
</evidence>
<evidence type="ECO:0000313" key="7">
    <source>
        <dbReference type="Proteomes" id="UP001183246"/>
    </source>
</evidence>
<gene>
    <name evidence="6" type="ORF">RM590_20270</name>
</gene>
<dbReference type="RefSeq" id="WP_311706062.1">
    <property type="nucleotide sequence ID" value="NZ_JAVREL010000012.1"/>
</dbReference>
<dbReference type="InterPro" id="IPR015943">
    <property type="entry name" value="WD40/YVTN_repeat-like_dom_sf"/>
</dbReference>
<dbReference type="PROSITE" id="PS00108">
    <property type="entry name" value="PROTEIN_KINASE_ST"/>
    <property type="match status" value="1"/>
</dbReference>
<feature type="binding site" evidence="3">
    <location>
        <position position="46"/>
    </location>
    <ligand>
        <name>ATP</name>
        <dbReference type="ChEBI" id="CHEBI:30616"/>
    </ligand>
</feature>
<keyword evidence="1 3" id="KW-0547">Nucleotide-binding</keyword>
<dbReference type="SMART" id="SM00564">
    <property type="entry name" value="PQQ"/>
    <property type="match status" value="8"/>
</dbReference>
<dbReference type="InterPro" id="IPR011009">
    <property type="entry name" value="Kinase-like_dom_sf"/>
</dbReference>
<dbReference type="InterPro" id="IPR018391">
    <property type="entry name" value="PQQ_b-propeller_rpt"/>
</dbReference>
<dbReference type="SMART" id="SM00220">
    <property type="entry name" value="S_TKc"/>
    <property type="match status" value="1"/>
</dbReference>
<dbReference type="Gene3D" id="3.30.200.20">
    <property type="entry name" value="Phosphorylase Kinase, domain 1"/>
    <property type="match status" value="1"/>
</dbReference>
<feature type="domain" description="Protein kinase" evidence="5">
    <location>
        <begin position="18"/>
        <end position="279"/>
    </location>
</feature>
<dbReference type="Gene3D" id="1.10.510.10">
    <property type="entry name" value="Transferase(Phosphotransferase) domain 1"/>
    <property type="match status" value="1"/>
</dbReference>
<dbReference type="Gene3D" id="2.40.128.630">
    <property type="match status" value="1"/>
</dbReference>
<dbReference type="Gene3D" id="2.130.10.10">
    <property type="entry name" value="YVTN repeat-like/Quinoprotein amine dehydrogenase"/>
    <property type="match status" value="2"/>
</dbReference>
<dbReference type="InterPro" id="IPR011047">
    <property type="entry name" value="Quinoprotein_ADH-like_sf"/>
</dbReference>
<keyword evidence="2 3" id="KW-0067">ATP-binding</keyword>
<comment type="caution">
    <text evidence="6">The sequence shown here is derived from an EMBL/GenBank/DDBJ whole genome shotgun (WGS) entry which is preliminary data.</text>
</comment>
<evidence type="ECO:0000256" key="4">
    <source>
        <dbReference type="SAM" id="MobiDB-lite"/>
    </source>
</evidence>
<evidence type="ECO:0000256" key="2">
    <source>
        <dbReference type="ARBA" id="ARBA00022840"/>
    </source>
</evidence>
<dbReference type="PROSITE" id="PS50011">
    <property type="entry name" value="PROTEIN_KINASE_DOM"/>
    <property type="match status" value="1"/>
</dbReference>
<evidence type="ECO:0000256" key="3">
    <source>
        <dbReference type="PROSITE-ProRule" id="PRU10141"/>
    </source>
</evidence>
<sequence length="706" mass="73456">MAGFGALEPGDPSQVGRYRIVGRLGAGGMGRVYVGQSRSGRLVAVKVVRPELAEEPEFRRRFAREVAAARRVNGAYTAAVLDADPEGSPPWLVTAFVPGMSLETAVAEHGPWPLENVRALGARLAEALQSIHEVRVIHRDLKPANVLLGQDGPRVIDFGISRAVESSGLTRTGTVLGSAGFMSPEQLRAEQVGPASDVFALGAVLAYTATGNPPFGSGSIHAINFRAVYEPADLAGMPDELRPVVEACLDKKPGERPCLQELLDELTGAPGRAMPVEWLPAPVARALAGPTAPPVGTSLPTEPSPPPGTPVAPTRRESRESSVDTPPERPSAPTVPSSPGPRRRALLGLAVATGVAGAGLGAWRLIASEDDSPAGSTGGPPPVSPGELVWRVATEEWGIDASPAVAGGAMYVGSDHGYLYALDAASAEERWRCPVGGDTLSTPVVSGDVVYVSGDRGYLTAVDATGAAGTEKWLFTEGGQAFTLPTVAGGLVFAGSVDGRLYAVDAGGGSQAWRFATGGEIWSPPAVADEVAYVGSQDGHLYAVDTGSGEERWRFPTGGPVGVSPAVSGGVVFFGGEDPHLYAVDVASGRERWRFTAGDSVWSWPTVTGGVVYVGSRDGHLYAVDATSGNERWRFRTGGGSWSAPAVADGVAYVGSQDGHLFAVDTGSGEERWRYRTGDEVWASPVVADGVVYVASRDGHLYAVRA</sequence>
<dbReference type="PROSITE" id="PS00107">
    <property type="entry name" value="PROTEIN_KINASE_ATP"/>
    <property type="match status" value="1"/>
</dbReference>
<evidence type="ECO:0000256" key="1">
    <source>
        <dbReference type="ARBA" id="ARBA00022741"/>
    </source>
</evidence>
<accession>A0ABU2MTG6</accession>
<keyword evidence="7" id="KW-1185">Reference proteome</keyword>
<dbReference type="PANTHER" id="PTHR34512:SF30">
    <property type="entry name" value="OUTER MEMBRANE PROTEIN ASSEMBLY FACTOR BAMB"/>
    <property type="match status" value="1"/>
</dbReference>
<dbReference type="PANTHER" id="PTHR34512">
    <property type="entry name" value="CELL SURFACE PROTEIN"/>
    <property type="match status" value="1"/>
</dbReference>
<reference evidence="7" key="1">
    <citation type="submission" date="2023-07" db="EMBL/GenBank/DDBJ databases">
        <title>30 novel species of actinomycetes from the DSMZ collection.</title>
        <authorList>
            <person name="Nouioui I."/>
        </authorList>
    </citation>
    <scope>NUCLEOTIDE SEQUENCE [LARGE SCALE GENOMIC DNA]</scope>
    <source>
        <strain evidence="7">DSM 44938</strain>
    </source>
</reference>
<proteinExistence type="predicted"/>
<dbReference type="CDD" id="cd14014">
    <property type="entry name" value="STKc_PknB_like"/>
    <property type="match status" value="1"/>
</dbReference>
<dbReference type="Pfam" id="PF13360">
    <property type="entry name" value="PQQ_2"/>
    <property type="match status" value="2"/>
</dbReference>
<dbReference type="SUPFAM" id="SSF56112">
    <property type="entry name" value="Protein kinase-like (PK-like)"/>
    <property type="match status" value="1"/>
</dbReference>
<dbReference type="EMBL" id="JAVREL010000012">
    <property type="protein sequence ID" value="MDT0344929.1"/>
    <property type="molecule type" value="Genomic_DNA"/>
</dbReference>
<dbReference type="SUPFAM" id="SSF50998">
    <property type="entry name" value="Quinoprotein alcohol dehydrogenase-like"/>
    <property type="match status" value="2"/>
</dbReference>
<dbReference type="Pfam" id="PF00069">
    <property type="entry name" value="Pkinase"/>
    <property type="match status" value="1"/>
</dbReference>
<dbReference type="InterPro" id="IPR008271">
    <property type="entry name" value="Ser/Thr_kinase_AS"/>
</dbReference>
<organism evidence="6 7">
    <name type="scientific">Streptomyces litchfieldiae</name>
    <dbReference type="NCBI Taxonomy" id="3075543"/>
    <lineage>
        <taxon>Bacteria</taxon>
        <taxon>Bacillati</taxon>
        <taxon>Actinomycetota</taxon>
        <taxon>Actinomycetes</taxon>
        <taxon>Kitasatosporales</taxon>
        <taxon>Streptomycetaceae</taxon>
        <taxon>Streptomyces</taxon>
    </lineage>
</organism>
<name>A0ABU2MTG6_9ACTN</name>
<dbReference type="InterPro" id="IPR000719">
    <property type="entry name" value="Prot_kinase_dom"/>
</dbReference>
<evidence type="ECO:0000259" key="5">
    <source>
        <dbReference type="PROSITE" id="PS50011"/>
    </source>
</evidence>
<dbReference type="InterPro" id="IPR017441">
    <property type="entry name" value="Protein_kinase_ATP_BS"/>
</dbReference>
<dbReference type="Proteomes" id="UP001183246">
    <property type="component" value="Unassembled WGS sequence"/>
</dbReference>